<dbReference type="EMBL" id="FOUF01000018">
    <property type="protein sequence ID" value="SFM48613.1"/>
    <property type="molecule type" value="Genomic_DNA"/>
</dbReference>
<evidence type="ECO:0000313" key="3">
    <source>
        <dbReference type="Proteomes" id="UP000199561"/>
    </source>
</evidence>
<dbReference type="InterPro" id="IPR014622">
    <property type="entry name" value="UCP036794_erythomycin"/>
</dbReference>
<reference evidence="2 3" key="1">
    <citation type="submission" date="2016-10" db="EMBL/GenBank/DDBJ databases">
        <authorList>
            <person name="de Groot N.N."/>
        </authorList>
    </citation>
    <scope>NUCLEOTIDE SEQUENCE [LARGE SCALE GENOMIC DNA]</scope>
    <source>
        <strain evidence="2 3">Nm146</strain>
    </source>
</reference>
<name>A0A1I4R9P6_9PROT</name>
<proteinExistence type="predicted"/>
<dbReference type="Gene3D" id="1.20.1440.30">
    <property type="entry name" value="Biosynthetic Protein domain"/>
    <property type="match status" value="1"/>
</dbReference>
<dbReference type="AlphaFoldDB" id="A0A1I4R9P6"/>
<protein>
    <submittedName>
        <fullName evidence="2">Erythromycin esterase homolog</fullName>
    </submittedName>
</protein>
<dbReference type="PIRSF" id="PIRSF036794">
    <property type="entry name" value="UCP_erythr_ester"/>
    <property type="match status" value="1"/>
</dbReference>
<dbReference type="InterPro" id="IPR052036">
    <property type="entry name" value="Hydrolase/PRTase-associated"/>
</dbReference>
<dbReference type="STRING" id="52442.SAMN05421880_1189"/>
<evidence type="ECO:0000313" key="2">
    <source>
        <dbReference type="EMBL" id="SFM48613.1"/>
    </source>
</evidence>
<evidence type="ECO:0000256" key="1">
    <source>
        <dbReference type="SAM" id="SignalP"/>
    </source>
</evidence>
<accession>A0A1I4R9P6</accession>
<dbReference type="InterPro" id="IPR007815">
    <property type="entry name" value="Emycin_Estase"/>
</dbReference>
<feature type="chain" id="PRO_5011499030" evidence="1">
    <location>
        <begin position="22"/>
        <end position="441"/>
    </location>
</feature>
<gene>
    <name evidence="2" type="ORF">SAMN05421880_1189</name>
</gene>
<dbReference type="PANTHER" id="PTHR31299">
    <property type="entry name" value="ESTERASE, PUTATIVE (AFU_ORTHOLOGUE AFUA_1G05850)-RELATED"/>
    <property type="match status" value="1"/>
</dbReference>
<dbReference type="Proteomes" id="UP000199561">
    <property type="component" value="Unassembled WGS sequence"/>
</dbReference>
<dbReference type="CDD" id="cd14728">
    <property type="entry name" value="Ere-like"/>
    <property type="match status" value="1"/>
</dbReference>
<dbReference type="PANTHER" id="PTHR31299:SF0">
    <property type="entry name" value="ESTERASE, PUTATIVE (AFU_ORTHOLOGUE AFUA_1G05850)-RELATED"/>
    <property type="match status" value="1"/>
</dbReference>
<organism evidence="2 3">
    <name type="scientific">Nitrosomonas nitrosa</name>
    <dbReference type="NCBI Taxonomy" id="52442"/>
    <lineage>
        <taxon>Bacteria</taxon>
        <taxon>Pseudomonadati</taxon>
        <taxon>Pseudomonadota</taxon>
        <taxon>Betaproteobacteria</taxon>
        <taxon>Nitrosomonadales</taxon>
        <taxon>Nitrosomonadaceae</taxon>
        <taxon>Nitrosomonas</taxon>
    </lineage>
</organism>
<dbReference type="Gene3D" id="3.40.1660.10">
    <property type="entry name" value="EreA-like (biosynthetic domain)"/>
    <property type="match status" value="1"/>
</dbReference>
<dbReference type="Gene3D" id="3.30.1870.10">
    <property type="entry name" value="EreA-like, domain 2"/>
    <property type="match status" value="1"/>
</dbReference>
<sequence>MKYYLAIVFICTGLFIPLAQGTPPQDLSAVYRKHARPLSATSDLTPLISAAKDKRLVLLGESSHGTREFYTWRAEISRRLIETGGISFIAVEGDWISLARLNRYIRHEPWTLASARHALMIPNRWPRWMWANEEFVEFAEWLRAFNSARSPENRVSLYGIDIFSPWEAMDAVLDWYRSHHPDQFDRMSDQYATFAAFRDDPHGYARAVEAMDDQERGVAKVLRNTIALWQNSQDSTRQAAFFAKQSAHVVSAAEEYYRTMGQSASHAWNTRATHMHETVGRLLAVDGTESKGIVWAHNTHIGDARATSMVQRGMHNIGQLSRQQLGENNVFLVGFTTGQGTVLASRRWGGPRESMRIPSPPNDSFEAVLKTLAMGDALLIFPPSDALPPVLQHTIGHRAIGVIYQPEQDHRQYVPTTPARRYNALLYVDNSTALTPLHEKE</sequence>
<dbReference type="SUPFAM" id="SSF159501">
    <property type="entry name" value="EreA/ChaN-like"/>
    <property type="match status" value="1"/>
</dbReference>
<dbReference type="GO" id="GO:0046677">
    <property type="term" value="P:response to antibiotic"/>
    <property type="evidence" value="ECO:0007669"/>
    <property type="project" value="InterPro"/>
</dbReference>
<dbReference type="RefSeq" id="WP_177182328.1">
    <property type="nucleotide sequence ID" value="NZ_FOUF01000018.1"/>
</dbReference>
<feature type="signal peptide" evidence="1">
    <location>
        <begin position="1"/>
        <end position="21"/>
    </location>
</feature>
<keyword evidence="1" id="KW-0732">Signal</keyword>
<keyword evidence="3" id="KW-1185">Reference proteome</keyword>
<dbReference type="Pfam" id="PF05139">
    <property type="entry name" value="Erythro_esteras"/>
    <property type="match status" value="1"/>
</dbReference>